<comment type="similarity">
    <text evidence="1">Belongs to the aspartyl/asparaginyl beta-hydroxylase family.</text>
</comment>
<evidence type="ECO:0000313" key="5">
    <source>
        <dbReference type="EMBL" id="TQM26148.1"/>
    </source>
</evidence>
<evidence type="ECO:0000259" key="4">
    <source>
        <dbReference type="Pfam" id="PF05118"/>
    </source>
</evidence>
<keyword evidence="2" id="KW-0223">Dioxygenase</keyword>
<dbReference type="GO" id="GO:0016020">
    <property type="term" value="C:membrane"/>
    <property type="evidence" value="ECO:0007669"/>
    <property type="project" value="TreeGrafter"/>
</dbReference>
<dbReference type="PANTHER" id="PTHR46332">
    <property type="entry name" value="ASPARTATE BETA-HYDROXYLASE DOMAIN-CONTAINING PROTEIN 2"/>
    <property type="match status" value="1"/>
</dbReference>
<keyword evidence="6" id="KW-1185">Reference proteome</keyword>
<name>A0A543EX25_9NOCA</name>
<dbReference type="InterPro" id="IPR051821">
    <property type="entry name" value="Asp/Asn_beta-hydroxylase"/>
</dbReference>
<protein>
    <submittedName>
        <fullName evidence="5">Beta-hydroxylase</fullName>
    </submittedName>
</protein>
<dbReference type="Pfam" id="PF05118">
    <property type="entry name" value="Asp_Arg_Hydrox"/>
    <property type="match status" value="1"/>
</dbReference>
<organism evidence="5 6">
    <name type="scientific">Nocardia bhagyanarayanae</name>
    <dbReference type="NCBI Taxonomy" id="1215925"/>
    <lineage>
        <taxon>Bacteria</taxon>
        <taxon>Bacillati</taxon>
        <taxon>Actinomycetota</taxon>
        <taxon>Actinomycetes</taxon>
        <taxon>Mycobacteriales</taxon>
        <taxon>Nocardiaceae</taxon>
        <taxon>Nocardia</taxon>
    </lineage>
</organism>
<dbReference type="Gene3D" id="2.60.120.330">
    <property type="entry name" value="B-lactam Antibiotic, Isopenicillin N Synthase, Chain"/>
    <property type="match status" value="1"/>
</dbReference>
<evidence type="ECO:0000313" key="6">
    <source>
        <dbReference type="Proteomes" id="UP000316331"/>
    </source>
</evidence>
<reference evidence="5 6" key="1">
    <citation type="submission" date="2019-06" db="EMBL/GenBank/DDBJ databases">
        <title>Sequencing the genomes of 1000 actinobacteria strains.</title>
        <authorList>
            <person name="Klenk H.-P."/>
        </authorList>
    </citation>
    <scope>NUCLEOTIDE SEQUENCE [LARGE SCALE GENOMIC DNA]</scope>
    <source>
        <strain evidence="5 6">DSM 103495</strain>
    </source>
</reference>
<dbReference type="GO" id="GO:0051213">
    <property type="term" value="F:dioxygenase activity"/>
    <property type="evidence" value="ECO:0007669"/>
    <property type="project" value="UniProtKB-KW"/>
</dbReference>
<evidence type="ECO:0000256" key="2">
    <source>
        <dbReference type="ARBA" id="ARBA00022964"/>
    </source>
</evidence>
<evidence type="ECO:0000256" key="1">
    <source>
        <dbReference type="ARBA" id="ARBA00007730"/>
    </source>
</evidence>
<evidence type="ECO:0000256" key="3">
    <source>
        <dbReference type="ARBA" id="ARBA00023002"/>
    </source>
</evidence>
<keyword evidence="3" id="KW-0560">Oxidoreductase</keyword>
<dbReference type="PANTHER" id="PTHR46332:SF5">
    <property type="entry name" value="ASPARTATE BETA-HYDROXYLASE DOMAIN CONTAINING 2"/>
    <property type="match status" value="1"/>
</dbReference>
<dbReference type="RefSeq" id="WP_185757346.1">
    <property type="nucleotide sequence ID" value="NZ_VFPG01000002.1"/>
</dbReference>
<feature type="domain" description="Aspartyl/asparaginy/proline hydroxylase" evidence="4">
    <location>
        <begin position="48"/>
        <end position="202"/>
    </location>
</feature>
<dbReference type="AlphaFoldDB" id="A0A543EX25"/>
<dbReference type="Proteomes" id="UP000316331">
    <property type="component" value="Unassembled WGS sequence"/>
</dbReference>
<gene>
    <name evidence="5" type="ORF">FB390_6327</name>
</gene>
<accession>A0A543EX25</accession>
<dbReference type="InterPro" id="IPR007803">
    <property type="entry name" value="Asp/Arg/Pro-Hydrxlase"/>
</dbReference>
<comment type="caution">
    <text evidence="5">The sequence shown here is derived from an EMBL/GenBank/DDBJ whole genome shotgun (WGS) entry which is preliminary data.</text>
</comment>
<dbReference type="InterPro" id="IPR027443">
    <property type="entry name" value="IPNS-like_sf"/>
</dbReference>
<sequence length="246" mass="27844">MSKSLRDHTYDAAVRLLSPLEQLVARTSLVSTEPFLDPREFAWTRPLEENWQTIRAEMNAVLVHCDDLPAFHENSFDVAATSDERRRAFFFCGYGVRSEANRARCPETAALLDRVSGLVTAMFAILPPGERVPPRRGLWNGVLRYHLGLRVADPRRCGIQVGGLTRHWHEGESLLFDDSYRHRAWNDSESARVVLFLDVLRPCRFPGSWVNHAFVGAASRPPFVTDAGRKHRAWERGLAAQVGNPN</sequence>
<proteinExistence type="inferred from homology"/>
<dbReference type="SUPFAM" id="SSF51197">
    <property type="entry name" value="Clavaminate synthase-like"/>
    <property type="match status" value="1"/>
</dbReference>
<dbReference type="EMBL" id="VFPG01000002">
    <property type="protein sequence ID" value="TQM26148.1"/>
    <property type="molecule type" value="Genomic_DNA"/>
</dbReference>